<dbReference type="EMBL" id="LR593886">
    <property type="protein sequence ID" value="VTR96034.1"/>
    <property type="molecule type" value="Genomic_DNA"/>
</dbReference>
<feature type="region of interest" description="Disordered" evidence="1">
    <location>
        <begin position="1"/>
        <end position="78"/>
    </location>
</feature>
<evidence type="ECO:0000256" key="1">
    <source>
        <dbReference type="SAM" id="MobiDB-lite"/>
    </source>
</evidence>
<evidence type="ECO:0000313" key="3">
    <source>
        <dbReference type="Proteomes" id="UP000464178"/>
    </source>
</evidence>
<keyword evidence="3" id="KW-1185">Reference proteome</keyword>
<protein>
    <submittedName>
        <fullName evidence="2">Uncharacterized protein</fullName>
    </submittedName>
</protein>
<dbReference type="KEGG" id="gms:SOIL9_16800"/>
<dbReference type="RefSeq" id="WP_162670375.1">
    <property type="nucleotide sequence ID" value="NZ_LR593886.1"/>
</dbReference>
<gene>
    <name evidence="2" type="ORF">SOIL9_16800</name>
</gene>
<proteinExistence type="predicted"/>
<sequence length="78" mass="7635">MADPVTPDTIAEAANAPASASADGRSASSHSISDMLAALAAKKTADAAEGTNPLGGARSAWNMTRPAKGVLPGTTGRT</sequence>
<organism evidence="2 3">
    <name type="scientific">Gemmata massiliana</name>
    <dbReference type="NCBI Taxonomy" id="1210884"/>
    <lineage>
        <taxon>Bacteria</taxon>
        <taxon>Pseudomonadati</taxon>
        <taxon>Planctomycetota</taxon>
        <taxon>Planctomycetia</taxon>
        <taxon>Gemmatales</taxon>
        <taxon>Gemmataceae</taxon>
        <taxon>Gemmata</taxon>
    </lineage>
</organism>
<accession>A0A6P2D7A9</accession>
<feature type="compositionally biased region" description="Low complexity" evidence="1">
    <location>
        <begin position="11"/>
        <end position="42"/>
    </location>
</feature>
<evidence type="ECO:0000313" key="2">
    <source>
        <dbReference type="EMBL" id="VTR96034.1"/>
    </source>
</evidence>
<dbReference type="Proteomes" id="UP000464178">
    <property type="component" value="Chromosome"/>
</dbReference>
<dbReference type="AlphaFoldDB" id="A0A6P2D7A9"/>
<name>A0A6P2D7A9_9BACT</name>
<reference evidence="2 3" key="1">
    <citation type="submission" date="2019-05" db="EMBL/GenBank/DDBJ databases">
        <authorList>
            <consortium name="Science for Life Laboratories"/>
        </authorList>
    </citation>
    <scope>NUCLEOTIDE SEQUENCE [LARGE SCALE GENOMIC DNA]</scope>
    <source>
        <strain evidence="2">Soil9</strain>
    </source>
</reference>